<dbReference type="PANTHER" id="PTHR46720:SF3">
    <property type="entry name" value="FAD-BINDING DOMAIN-CONTAINING PROTEIN-RELATED"/>
    <property type="match status" value="1"/>
</dbReference>
<dbReference type="EMBL" id="CP034205">
    <property type="protein sequence ID" value="QBZ57764.1"/>
    <property type="molecule type" value="Genomic_DNA"/>
</dbReference>
<evidence type="ECO:0000313" key="6">
    <source>
        <dbReference type="EMBL" id="QBZ57764.1"/>
    </source>
</evidence>
<proteinExistence type="inferred from homology"/>
<accession>A0A4P7NBT8</accession>
<feature type="compositionally biased region" description="Low complexity" evidence="5">
    <location>
        <begin position="144"/>
        <end position="153"/>
    </location>
</feature>
<evidence type="ECO:0000313" key="7">
    <source>
        <dbReference type="Proteomes" id="UP000294847"/>
    </source>
</evidence>
<dbReference type="GO" id="GO:0044550">
    <property type="term" value="P:secondary metabolite biosynthetic process"/>
    <property type="evidence" value="ECO:0007669"/>
    <property type="project" value="TreeGrafter"/>
</dbReference>
<dbReference type="SUPFAM" id="SSF51905">
    <property type="entry name" value="FAD/NAD(P)-binding domain"/>
    <property type="match status" value="1"/>
</dbReference>
<dbReference type="Pfam" id="PF01494">
    <property type="entry name" value="FAD_binding_3"/>
    <property type="match status" value="1"/>
</dbReference>
<sequence length="470" mass="50958">MNGTATGPRGIHVAIVGGGIAGVTLALGLQKRGVSFTLYERAREIREIGAGIGLSPNAERAMEMLDRKTVLDAYKRIATPNGVDEFQWIDGYRTDELIYTLYMGKDGFQGCRRSDLVDEWIKTLPADCISLGKEAKSIRQHGDGSSNGSSNGTTTGGRRGGVEITFKDGTTATADAVVGCDGIWSRVRELLLGADNPASHAGYTGKYCFRTLVPYAKALEVLGHERVHTRYMYNGPGAHCITYPVGLGDNTVLNVLVALSDPNPWPLQETGGKHTAPGTREEAERATRDFHPTFRKVVSLLPDKVEKWAIFDSMENPAPTYSKGQVCLAGDAAHATGPHLGAGAGVGIEDALLLSTLLERIDQAVKSSSSSGDDDSNEEKKRDMITRALDIYDGLRRERTQWLVVATREAVDMIQWSQGEAVGKDGEAFGREIGKRFHRVWDYDLDAMLREGLEKLGIPPPMQPGVPNSA</sequence>
<dbReference type="Proteomes" id="UP000294847">
    <property type="component" value="Chromosome 2"/>
</dbReference>
<evidence type="ECO:0000256" key="2">
    <source>
        <dbReference type="ARBA" id="ARBA00022630"/>
    </source>
</evidence>
<name>A0A4P7NBT8_PYROR</name>
<dbReference type="PRINTS" id="PR00420">
    <property type="entry name" value="RNGMNOXGNASE"/>
</dbReference>
<evidence type="ECO:0000256" key="1">
    <source>
        <dbReference type="ARBA" id="ARBA00007992"/>
    </source>
</evidence>
<evidence type="ECO:0000256" key="4">
    <source>
        <dbReference type="ARBA" id="ARBA00023002"/>
    </source>
</evidence>
<gene>
    <name evidence="6" type="ORF">PoMZ_02699</name>
</gene>
<dbReference type="InterPro" id="IPR002938">
    <property type="entry name" value="FAD-bd"/>
</dbReference>
<evidence type="ECO:0000256" key="5">
    <source>
        <dbReference type="SAM" id="MobiDB-lite"/>
    </source>
</evidence>
<dbReference type="InterPro" id="IPR051104">
    <property type="entry name" value="FAD_monoxygenase"/>
</dbReference>
<protein>
    <submittedName>
        <fullName evidence="6">Uncharacterized protein</fullName>
    </submittedName>
</protein>
<dbReference type="GO" id="GO:0016491">
    <property type="term" value="F:oxidoreductase activity"/>
    <property type="evidence" value="ECO:0007669"/>
    <property type="project" value="UniProtKB-KW"/>
</dbReference>
<dbReference type="Gene3D" id="3.50.50.60">
    <property type="entry name" value="FAD/NAD(P)-binding domain"/>
    <property type="match status" value="1"/>
</dbReference>
<reference evidence="6 7" key="1">
    <citation type="journal article" date="2019" name="Mol. Biol. Evol.">
        <title>Blast fungal genomes show frequent chromosomal changes, gene gains and losses, and effector gene turnover.</title>
        <authorList>
            <person name="Gomez Luciano L.B."/>
            <person name="Jason Tsai I."/>
            <person name="Chuma I."/>
            <person name="Tosa Y."/>
            <person name="Chen Y.H."/>
            <person name="Li J.Y."/>
            <person name="Li M.Y."/>
            <person name="Jade Lu M.Y."/>
            <person name="Nakayashiki H."/>
            <person name="Li W.H."/>
        </authorList>
    </citation>
    <scope>NUCLEOTIDE SEQUENCE [LARGE SCALE GENOMIC DNA]</scope>
    <source>
        <strain evidence="6">MZ5-1-6</strain>
    </source>
</reference>
<comment type="similarity">
    <text evidence="1">Belongs to the paxM FAD-dependent monooxygenase family.</text>
</comment>
<keyword evidence="4" id="KW-0560">Oxidoreductase</keyword>
<dbReference type="AlphaFoldDB" id="A0A4P7NBT8"/>
<dbReference type="SUPFAM" id="SSF54373">
    <property type="entry name" value="FAD-linked reductases, C-terminal domain"/>
    <property type="match status" value="1"/>
</dbReference>
<dbReference type="PANTHER" id="PTHR46720">
    <property type="entry name" value="HYDROXYLASE, PUTATIVE (AFU_ORTHOLOGUE AFUA_3G01460)-RELATED"/>
    <property type="match status" value="1"/>
</dbReference>
<dbReference type="InterPro" id="IPR036188">
    <property type="entry name" value="FAD/NAD-bd_sf"/>
</dbReference>
<feature type="region of interest" description="Disordered" evidence="5">
    <location>
        <begin position="266"/>
        <end position="286"/>
    </location>
</feature>
<organism evidence="6 7">
    <name type="scientific">Pyricularia oryzae</name>
    <name type="common">Rice blast fungus</name>
    <name type="synonym">Magnaporthe oryzae</name>
    <dbReference type="NCBI Taxonomy" id="318829"/>
    <lineage>
        <taxon>Eukaryota</taxon>
        <taxon>Fungi</taxon>
        <taxon>Dikarya</taxon>
        <taxon>Ascomycota</taxon>
        <taxon>Pezizomycotina</taxon>
        <taxon>Sordariomycetes</taxon>
        <taxon>Sordariomycetidae</taxon>
        <taxon>Magnaporthales</taxon>
        <taxon>Pyriculariaceae</taxon>
        <taxon>Pyricularia</taxon>
    </lineage>
</organism>
<keyword evidence="2" id="KW-0285">Flavoprotein</keyword>
<feature type="region of interest" description="Disordered" evidence="5">
    <location>
        <begin position="138"/>
        <end position="161"/>
    </location>
</feature>
<dbReference type="GO" id="GO:0071949">
    <property type="term" value="F:FAD binding"/>
    <property type="evidence" value="ECO:0007669"/>
    <property type="project" value="InterPro"/>
</dbReference>
<keyword evidence="3" id="KW-0274">FAD</keyword>
<evidence type="ECO:0000256" key="3">
    <source>
        <dbReference type="ARBA" id="ARBA00022827"/>
    </source>
</evidence>